<dbReference type="AlphaFoldDB" id="A0A0N4YG60"/>
<sequence length="199" mass="21269">MSDSVGGVRVLSGGGAAAKKKTSSSCPFGEGFYAKITKLLLSKDPAAKLDPADEFWDSGDEIAGVDSPSSSTTATTTSSSDIRAVPKKASAERNRLIHLDTVPGAEKRPPTKAKVDPPPVPEKKRKGPIVLPGARRSDDSDSDDAKVAEKVRGPFLDDVPVGRTIAAHFFPAEIRFVVMRRRDITSPNQVCKDVELFTH</sequence>
<accession>A0A0N4YG60</accession>
<dbReference type="EMBL" id="UYSL01021885">
    <property type="protein sequence ID" value="VDL79376.1"/>
    <property type="molecule type" value="Genomic_DNA"/>
</dbReference>
<name>A0A0N4YG60_NIPBR</name>
<feature type="compositionally biased region" description="Basic and acidic residues" evidence="1">
    <location>
        <begin position="135"/>
        <end position="146"/>
    </location>
</feature>
<evidence type="ECO:0000313" key="2">
    <source>
        <dbReference type="EMBL" id="VDL79376.1"/>
    </source>
</evidence>
<reference evidence="4" key="1">
    <citation type="submission" date="2017-02" db="UniProtKB">
        <authorList>
            <consortium name="WormBaseParasite"/>
        </authorList>
    </citation>
    <scope>IDENTIFICATION</scope>
</reference>
<evidence type="ECO:0000256" key="1">
    <source>
        <dbReference type="SAM" id="MobiDB-lite"/>
    </source>
</evidence>
<keyword evidence="3" id="KW-1185">Reference proteome</keyword>
<organism evidence="4">
    <name type="scientific">Nippostrongylus brasiliensis</name>
    <name type="common">Rat hookworm</name>
    <dbReference type="NCBI Taxonomy" id="27835"/>
    <lineage>
        <taxon>Eukaryota</taxon>
        <taxon>Metazoa</taxon>
        <taxon>Ecdysozoa</taxon>
        <taxon>Nematoda</taxon>
        <taxon>Chromadorea</taxon>
        <taxon>Rhabditida</taxon>
        <taxon>Rhabditina</taxon>
        <taxon>Rhabditomorpha</taxon>
        <taxon>Strongyloidea</taxon>
        <taxon>Heligmosomidae</taxon>
        <taxon>Nippostrongylus</taxon>
    </lineage>
</organism>
<feature type="compositionally biased region" description="Basic and acidic residues" evidence="1">
    <location>
        <begin position="105"/>
        <end position="115"/>
    </location>
</feature>
<feature type="region of interest" description="Disordered" evidence="1">
    <location>
        <begin position="49"/>
        <end position="146"/>
    </location>
</feature>
<dbReference type="Proteomes" id="UP000271162">
    <property type="component" value="Unassembled WGS sequence"/>
</dbReference>
<feature type="region of interest" description="Disordered" evidence="1">
    <location>
        <begin position="1"/>
        <end position="29"/>
    </location>
</feature>
<feature type="compositionally biased region" description="Low complexity" evidence="1">
    <location>
        <begin position="67"/>
        <end position="80"/>
    </location>
</feature>
<reference evidence="2 3" key="2">
    <citation type="submission" date="2018-11" db="EMBL/GenBank/DDBJ databases">
        <authorList>
            <consortium name="Pathogen Informatics"/>
        </authorList>
    </citation>
    <scope>NUCLEOTIDE SEQUENCE [LARGE SCALE GENOMIC DNA]</scope>
</reference>
<evidence type="ECO:0000313" key="4">
    <source>
        <dbReference type="WBParaSite" id="NBR_0001578101-mRNA-1"/>
    </source>
</evidence>
<dbReference type="WBParaSite" id="NBR_0001578101-mRNA-1">
    <property type="protein sequence ID" value="NBR_0001578101-mRNA-1"/>
    <property type="gene ID" value="NBR_0001578101"/>
</dbReference>
<protein>
    <submittedName>
        <fullName evidence="2 4">Uncharacterized protein</fullName>
    </submittedName>
</protein>
<evidence type="ECO:0000313" key="3">
    <source>
        <dbReference type="Proteomes" id="UP000271162"/>
    </source>
</evidence>
<feature type="compositionally biased region" description="Low complexity" evidence="1">
    <location>
        <begin position="1"/>
        <end position="11"/>
    </location>
</feature>
<feature type="compositionally biased region" description="Basic and acidic residues" evidence="1">
    <location>
        <begin position="89"/>
        <end position="98"/>
    </location>
</feature>
<proteinExistence type="predicted"/>
<gene>
    <name evidence="2" type="ORF">NBR_LOCUS15782</name>
</gene>